<keyword evidence="2" id="KW-1133">Transmembrane helix</keyword>
<sequence>MLRYSRTSAMRLICLTMLPDGGALTPALKRLGYTPYSLRSSFQQGHASTHTVEWAQLLEGKKKFDKTFFSNYDCFVGPPSAILYDAILKECSPYTKVILVEETEKETWANNYDTYLERLLVSTKRTQKNKISQSFNSMLRHMVVSGNTSTLRDTTPQRTSSPSEMKRSFEKQSSKEAEETTSTDLKNPRAVALSSFEESVKITVPASRLLVYTYGEGWEPICDFLEKAVPSDPFPPYDDGLHVLGNLQERIERAVVMYRAFLAVLLVFILFKTWPYLSGIQLFASEFIQDFKIAMGMNDDDAVQGKQVAKGDAFDQKWTKLGGTVTRTTNSA</sequence>
<reference evidence="3 4" key="1">
    <citation type="submission" date="2020-08" db="EMBL/GenBank/DDBJ databases">
        <authorList>
            <person name="Newling K."/>
            <person name="Davey J."/>
            <person name="Forrester S."/>
        </authorList>
    </citation>
    <scope>NUCLEOTIDE SEQUENCE [LARGE SCALE GENOMIC DNA]</scope>
    <source>
        <strain evidence="4">Crithidia deanei Carvalho (ATCC PRA-265)</strain>
    </source>
</reference>
<evidence type="ECO:0000313" key="3">
    <source>
        <dbReference type="EMBL" id="CAD2214015.1"/>
    </source>
</evidence>
<keyword evidence="2" id="KW-0472">Membrane</keyword>
<gene>
    <name evidence="3" type="ORF">ADEAN_000145900</name>
</gene>
<evidence type="ECO:0000256" key="1">
    <source>
        <dbReference type="SAM" id="MobiDB-lite"/>
    </source>
</evidence>
<feature type="compositionally biased region" description="Basic and acidic residues" evidence="1">
    <location>
        <begin position="164"/>
        <end position="178"/>
    </location>
</feature>
<dbReference type="OrthoDB" id="272681at2759"/>
<evidence type="ECO:0000313" key="4">
    <source>
        <dbReference type="Proteomes" id="UP000515908"/>
    </source>
</evidence>
<accession>S9WSY7</accession>
<feature type="region of interest" description="Disordered" evidence="1">
    <location>
        <begin position="147"/>
        <end position="186"/>
    </location>
</feature>
<dbReference type="GO" id="GO:0016740">
    <property type="term" value="F:transferase activity"/>
    <property type="evidence" value="ECO:0007669"/>
    <property type="project" value="UniProtKB-KW"/>
</dbReference>
<feature type="transmembrane region" description="Helical" evidence="2">
    <location>
        <begin position="256"/>
        <end position="277"/>
    </location>
</feature>
<evidence type="ECO:0000256" key="2">
    <source>
        <dbReference type="SAM" id="Phobius"/>
    </source>
</evidence>
<name>S9WSY7_9TRYP</name>
<protein>
    <submittedName>
        <fullName evidence="3">Sulfotransferase domain containing protein, putative</fullName>
    </submittedName>
</protein>
<feature type="compositionally biased region" description="Polar residues" evidence="1">
    <location>
        <begin position="147"/>
        <end position="163"/>
    </location>
</feature>
<dbReference type="Pfam" id="PF17784">
    <property type="entry name" value="Sulfotransfer_4"/>
    <property type="match status" value="1"/>
</dbReference>
<keyword evidence="4" id="KW-1185">Reference proteome</keyword>
<keyword evidence="3" id="KW-0808">Transferase</keyword>
<dbReference type="VEuPathDB" id="TriTrypDB:ADEAN_000145900"/>
<keyword evidence="2" id="KW-0812">Transmembrane</keyword>
<dbReference type="PANTHER" id="PTHR36978">
    <property type="entry name" value="P-LOOP CONTAINING NUCLEOTIDE TRIPHOSPHATE HYDROLASE"/>
    <property type="match status" value="1"/>
</dbReference>
<dbReference type="AlphaFoldDB" id="S9WSY7"/>
<dbReference type="Gene3D" id="3.40.50.300">
    <property type="entry name" value="P-loop containing nucleotide triphosphate hydrolases"/>
    <property type="match status" value="1"/>
</dbReference>
<dbReference type="EMBL" id="LR877146">
    <property type="protein sequence ID" value="CAD2214015.1"/>
    <property type="molecule type" value="Genomic_DNA"/>
</dbReference>
<organism evidence="3 4">
    <name type="scientific">Angomonas deanei</name>
    <dbReference type="NCBI Taxonomy" id="59799"/>
    <lineage>
        <taxon>Eukaryota</taxon>
        <taxon>Discoba</taxon>
        <taxon>Euglenozoa</taxon>
        <taxon>Kinetoplastea</taxon>
        <taxon>Metakinetoplastina</taxon>
        <taxon>Trypanosomatida</taxon>
        <taxon>Trypanosomatidae</taxon>
        <taxon>Strigomonadinae</taxon>
        <taxon>Angomonas</taxon>
    </lineage>
</organism>
<dbReference type="Proteomes" id="UP000515908">
    <property type="component" value="Chromosome 02"/>
</dbReference>
<proteinExistence type="predicted"/>
<dbReference type="InterPro" id="IPR040632">
    <property type="entry name" value="Sulfotransfer_4"/>
</dbReference>
<dbReference type="PANTHER" id="PTHR36978:SF4">
    <property type="entry name" value="P-LOOP CONTAINING NUCLEOSIDE TRIPHOSPHATE HYDROLASE PROTEIN"/>
    <property type="match status" value="1"/>
</dbReference>
<dbReference type="InterPro" id="IPR027417">
    <property type="entry name" value="P-loop_NTPase"/>
</dbReference>